<proteinExistence type="predicted"/>
<name>A0A6I4J4D6_9SPHN</name>
<dbReference type="RefSeq" id="WP_157028224.1">
    <property type="nucleotide sequence ID" value="NZ_WQMS01000016.1"/>
</dbReference>
<gene>
    <name evidence="1" type="ORF">GON01_15435</name>
</gene>
<dbReference type="Proteomes" id="UP000441389">
    <property type="component" value="Unassembled WGS sequence"/>
</dbReference>
<sequence length="259" mass="30035">MAEADDLHSPELRVAPEREDFYAESLKLLAASGYPFLLSGTYALSCYTGINRPTKDVDLFAKPSDALKILAFLREHGRPVEMVDERWLARITRGELFIDLIFNMPTSGSTVGDDWFQGAPQARIYDTVVQLVPPTELIWSKIFVQDRYRYDGADVAHLILRKHAEIDWRRLLDHLELHWEVLLIALLNFRFVYPSERDLIPQWLMDELLERLAAQRAMPGPGVKVCRGRIFSPRDYEIDVTEWGFSEAFGNLEERYEHH</sequence>
<organism evidence="1 2">
    <name type="scientific">Sphingomonas horti</name>
    <dbReference type="NCBI Taxonomy" id="2682842"/>
    <lineage>
        <taxon>Bacteria</taxon>
        <taxon>Pseudomonadati</taxon>
        <taxon>Pseudomonadota</taxon>
        <taxon>Alphaproteobacteria</taxon>
        <taxon>Sphingomonadales</taxon>
        <taxon>Sphingomonadaceae</taxon>
        <taxon>Sphingomonas</taxon>
    </lineage>
</organism>
<evidence type="ECO:0000313" key="1">
    <source>
        <dbReference type="EMBL" id="MVO79325.1"/>
    </source>
</evidence>
<evidence type="ECO:0008006" key="3">
    <source>
        <dbReference type="Google" id="ProtNLM"/>
    </source>
</evidence>
<keyword evidence="2" id="KW-1185">Reference proteome</keyword>
<dbReference type="SUPFAM" id="SSF81301">
    <property type="entry name" value="Nucleotidyltransferase"/>
    <property type="match status" value="1"/>
</dbReference>
<comment type="caution">
    <text evidence="1">The sequence shown here is derived from an EMBL/GenBank/DDBJ whole genome shotgun (WGS) entry which is preliminary data.</text>
</comment>
<protein>
    <recommendedName>
        <fullName evidence="3">Nucleotidyltransferase family protein</fullName>
    </recommendedName>
</protein>
<dbReference type="InterPro" id="IPR043519">
    <property type="entry name" value="NT_sf"/>
</dbReference>
<dbReference type="Gene3D" id="3.30.460.40">
    <property type="match status" value="1"/>
</dbReference>
<reference evidence="1 2" key="1">
    <citation type="submission" date="2019-12" db="EMBL/GenBank/DDBJ databases">
        <authorList>
            <person name="Huq M.A."/>
        </authorList>
    </citation>
    <scope>NUCLEOTIDE SEQUENCE [LARGE SCALE GENOMIC DNA]</scope>
    <source>
        <strain evidence="1 2">MAH-20</strain>
    </source>
</reference>
<dbReference type="EMBL" id="WQMS01000016">
    <property type="protein sequence ID" value="MVO79325.1"/>
    <property type="molecule type" value="Genomic_DNA"/>
</dbReference>
<evidence type="ECO:0000313" key="2">
    <source>
        <dbReference type="Proteomes" id="UP000441389"/>
    </source>
</evidence>
<dbReference type="AlphaFoldDB" id="A0A6I4J4D6"/>
<accession>A0A6I4J4D6</accession>